<gene>
    <name evidence="3" type="ORF">J0A65_00340</name>
</gene>
<sequence>MKCLLTGLLLSALPFFSVAENMTSDVSAYKQELMQEIINQFQDDGTFTQLAQCTNQRAERLKDHFVQTLDKCLDTPDASEEALNQCLYVGVGKLSGIPAQKLRTCVESTAENDNQDKLEQIEKQIAELEDQLNLLSEKDDLNEADLKREAALQSKLDSLYIKLDAEEQAQGRRSEQ</sequence>
<feature type="chain" id="PRO_5047447367" evidence="2">
    <location>
        <begin position="20"/>
        <end position="176"/>
    </location>
</feature>
<keyword evidence="1" id="KW-0175">Coiled coil</keyword>
<evidence type="ECO:0000256" key="1">
    <source>
        <dbReference type="SAM" id="Coils"/>
    </source>
</evidence>
<dbReference type="EMBL" id="JAFKCS010000001">
    <property type="protein sequence ID" value="MBN7818285.1"/>
    <property type="molecule type" value="Genomic_DNA"/>
</dbReference>
<feature type="coiled-coil region" evidence="1">
    <location>
        <begin position="111"/>
        <end position="138"/>
    </location>
</feature>
<evidence type="ECO:0000313" key="4">
    <source>
        <dbReference type="Proteomes" id="UP000663992"/>
    </source>
</evidence>
<proteinExistence type="predicted"/>
<reference evidence="3 4" key="1">
    <citation type="submission" date="2021-03" db="EMBL/GenBank/DDBJ databases">
        <title>novel species isolated from a fishpond in China.</title>
        <authorList>
            <person name="Lu H."/>
            <person name="Cai Z."/>
        </authorList>
    </citation>
    <scope>NUCLEOTIDE SEQUENCE [LARGE SCALE GENOMIC DNA]</scope>
    <source>
        <strain evidence="3 4">Y57</strain>
    </source>
</reference>
<keyword evidence="4" id="KW-1185">Reference proteome</keyword>
<comment type="caution">
    <text evidence="3">The sequence shown here is derived from an EMBL/GenBank/DDBJ whole genome shotgun (WGS) entry which is preliminary data.</text>
</comment>
<keyword evidence="2" id="KW-0732">Signal</keyword>
<organism evidence="3 4">
    <name type="scientific">Bowmanella yangjiangensis</name>
    <dbReference type="NCBI Taxonomy" id="2811230"/>
    <lineage>
        <taxon>Bacteria</taxon>
        <taxon>Pseudomonadati</taxon>
        <taxon>Pseudomonadota</taxon>
        <taxon>Gammaproteobacteria</taxon>
        <taxon>Alteromonadales</taxon>
        <taxon>Alteromonadaceae</taxon>
        <taxon>Bowmanella</taxon>
    </lineage>
</organism>
<evidence type="ECO:0000313" key="3">
    <source>
        <dbReference type="EMBL" id="MBN7818285.1"/>
    </source>
</evidence>
<evidence type="ECO:0000256" key="2">
    <source>
        <dbReference type="SAM" id="SignalP"/>
    </source>
</evidence>
<name>A0ABS3CMG9_9ALTE</name>
<accession>A0ABS3CMG9</accession>
<dbReference type="Proteomes" id="UP000663992">
    <property type="component" value="Unassembled WGS sequence"/>
</dbReference>
<protein>
    <submittedName>
        <fullName evidence="3">Uncharacterized protein</fullName>
    </submittedName>
</protein>
<dbReference type="RefSeq" id="WP_206592124.1">
    <property type="nucleotide sequence ID" value="NZ_JAFKCS010000001.1"/>
</dbReference>
<feature type="signal peptide" evidence="2">
    <location>
        <begin position="1"/>
        <end position="19"/>
    </location>
</feature>